<name>A0A284RI36_ARMOS</name>
<keyword evidence="2" id="KW-1185">Reference proteome</keyword>
<evidence type="ECO:0000313" key="2">
    <source>
        <dbReference type="Proteomes" id="UP000219338"/>
    </source>
</evidence>
<evidence type="ECO:0000313" key="1">
    <source>
        <dbReference type="EMBL" id="SJL08420.1"/>
    </source>
</evidence>
<dbReference type="EMBL" id="FUEG01000009">
    <property type="protein sequence ID" value="SJL08420.1"/>
    <property type="molecule type" value="Genomic_DNA"/>
</dbReference>
<accession>A0A284RI36</accession>
<sequence>MAIRLLKSSFLGLTTMQRKGYQADFRAVKIHPRVFSPYEWISFWSVAPASTMFTREIQRAMSCSLFAGDETAGTGNAGFAFAVDYRFLPWWVPLARLIGKSGQTRDLASSFTTTTITAYDLGDMLSCSRPRRSVEDACAPRKLPMPVADGRLSKHPAILVFNLELPFDCA</sequence>
<dbReference type="Proteomes" id="UP000219338">
    <property type="component" value="Unassembled WGS sequence"/>
</dbReference>
<dbReference type="AlphaFoldDB" id="A0A284RI36"/>
<proteinExistence type="predicted"/>
<organism evidence="1 2">
    <name type="scientific">Armillaria ostoyae</name>
    <name type="common">Armillaria root rot fungus</name>
    <dbReference type="NCBI Taxonomy" id="47428"/>
    <lineage>
        <taxon>Eukaryota</taxon>
        <taxon>Fungi</taxon>
        <taxon>Dikarya</taxon>
        <taxon>Basidiomycota</taxon>
        <taxon>Agaricomycotina</taxon>
        <taxon>Agaricomycetes</taxon>
        <taxon>Agaricomycetidae</taxon>
        <taxon>Agaricales</taxon>
        <taxon>Marasmiineae</taxon>
        <taxon>Physalacriaceae</taxon>
        <taxon>Armillaria</taxon>
    </lineage>
</organism>
<protein>
    <submittedName>
        <fullName evidence="1">Uncharacterized protein</fullName>
    </submittedName>
</protein>
<gene>
    <name evidence="1" type="ORF">ARMOST_11783</name>
</gene>
<reference evidence="2" key="1">
    <citation type="journal article" date="2017" name="Nat. Ecol. Evol.">
        <title>Genome expansion and lineage-specific genetic innovations in the forest pathogenic fungi Armillaria.</title>
        <authorList>
            <person name="Sipos G."/>
            <person name="Prasanna A.N."/>
            <person name="Walter M.C."/>
            <person name="O'Connor E."/>
            <person name="Balint B."/>
            <person name="Krizsan K."/>
            <person name="Kiss B."/>
            <person name="Hess J."/>
            <person name="Varga T."/>
            <person name="Slot J."/>
            <person name="Riley R."/>
            <person name="Boka B."/>
            <person name="Rigling D."/>
            <person name="Barry K."/>
            <person name="Lee J."/>
            <person name="Mihaltcheva S."/>
            <person name="LaButti K."/>
            <person name="Lipzen A."/>
            <person name="Waldron R."/>
            <person name="Moloney N.M."/>
            <person name="Sperisen C."/>
            <person name="Kredics L."/>
            <person name="Vagvoelgyi C."/>
            <person name="Patrignani A."/>
            <person name="Fitzpatrick D."/>
            <person name="Nagy I."/>
            <person name="Doyle S."/>
            <person name="Anderson J.B."/>
            <person name="Grigoriev I.V."/>
            <person name="Gueldener U."/>
            <person name="Muensterkoetter M."/>
            <person name="Nagy L.G."/>
        </authorList>
    </citation>
    <scope>NUCLEOTIDE SEQUENCE [LARGE SCALE GENOMIC DNA]</scope>
    <source>
        <strain evidence="2">C18/9</strain>
    </source>
</reference>